<keyword evidence="12" id="KW-1185">Reference proteome</keyword>
<feature type="transmembrane region" description="Helical" evidence="10">
    <location>
        <begin position="395"/>
        <end position="417"/>
    </location>
</feature>
<dbReference type="GO" id="GO:0012505">
    <property type="term" value="C:endomembrane system"/>
    <property type="evidence" value="ECO:0007669"/>
    <property type="project" value="UniProtKB-SubCell"/>
</dbReference>
<evidence type="ECO:0000313" key="11">
    <source>
        <dbReference type="EMBL" id="EAR91610.2"/>
    </source>
</evidence>
<comment type="subcellular location">
    <subcellularLocation>
        <location evidence="1">Endomembrane system</location>
        <topology evidence="1">Multi-pass membrane protein</topology>
    </subcellularLocation>
</comment>
<dbReference type="eggNOG" id="ENOG502SUAY">
    <property type="taxonomic scope" value="Eukaryota"/>
</dbReference>
<reference evidence="12" key="1">
    <citation type="journal article" date="2006" name="PLoS Biol.">
        <title>Macronuclear genome sequence of the ciliate Tetrahymena thermophila, a model eukaryote.</title>
        <authorList>
            <person name="Eisen J.A."/>
            <person name="Coyne R.S."/>
            <person name="Wu M."/>
            <person name="Wu D."/>
            <person name="Thiagarajan M."/>
            <person name="Wortman J.R."/>
            <person name="Badger J.H."/>
            <person name="Ren Q."/>
            <person name="Amedeo P."/>
            <person name="Jones K.M."/>
            <person name="Tallon L.J."/>
            <person name="Delcher A.L."/>
            <person name="Salzberg S.L."/>
            <person name="Silva J.C."/>
            <person name="Haas B.J."/>
            <person name="Majoros W.H."/>
            <person name="Farzad M."/>
            <person name="Carlton J.M."/>
            <person name="Smith R.K. Jr."/>
            <person name="Garg J."/>
            <person name="Pearlman R.E."/>
            <person name="Karrer K.M."/>
            <person name="Sun L."/>
            <person name="Manning G."/>
            <person name="Elde N.C."/>
            <person name="Turkewitz A.P."/>
            <person name="Asai D.J."/>
            <person name="Wilkes D.E."/>
            <person name="Wang Y."/>
            <person name="Cai H."/>
            <person name="Collins K."/>
            <person name="Stewart B.A."/>
            <person name="Lee S.R."/>
            <person name="Wilamowska K."/>
            <person name="Weinberg Z."/>
            <person name="Ruzzo W.L."/>
            <person name="Wloga D."/>
            <person name="Gaertig J."/>
            <person name="Frankel J."/>
            <person name="Tsao C.-C."/>
            <person name="Gorovsky M.A."/>
            <person name="Keeling P.J."/>
            <person name="Waller R.F."/>
            <person name="Patron N.J."/>
            <person name="Cherry J.M."/>
            <person name="Stover N.A."/>
            <person name="Krieger C.J."/>
            <person name="del Toro C."/>
            <person name="Ryder H.F."/>
            <person name="Williamson S.C."/>
            <person name="Barbeau R.A."/>
            <person name="Hamilton E.P."/>
            <person name="Orias E."/>
        </authorList>
    </citation>
    <scope>NUCLEOTIDE SEQUENCE [LARGE SCALE GENOMIC DNA]</scope>
    <source>
        <strain evidence="12">SB210</strain>
    </source>
</reference>
<gene>
    <name evidence="11" type="ORF">TTHERM_00392790</name>
</gene>
<dbReference type="GeneID" id="7847157"/>
<feature type="transmembrane region" description="Helical" evidence="10">
    <location>
        <begin position="561"/>
        <end position="586"/>
    </location>
</feature>
<feature type="transmembrane region" description="Helical" evidence="10">
    <location>
        <begin position="347"/>
        <end position="365"/>
    </location>
</feature>
<feature type="transmembrane region" description="Helical" evidence="10">
    <location>
        <begin position="308"/>
        <end position="326"/>
    </location>
</feature>
<dbReference type="GO" id="GO:0009678">
    <property type="term" value="F:diphosphate hydrolysis-driven proton transmembrane transporter activity"/>
    <property type="evidence" value="ECO:0007669"/>
    <property type="project" value="UniProtKB-EC"/>
</dbReference>
<keyword evidence="6" id="KW-1278">Translocase</keyword>
<dbReference type="AlphaFoldDB" id="Q233H0"/>
<name>Q233H0_TETTS</name>
<feature type="transmembrane region" description="Helical" evidence="10">
    <location>
        <begin position="450"/>
        <end position="469"/>
    </location>
</feature>
<feature type="transmembrane region" description="Helical" evidence="10">
    <location>
        <begin position="115"/>
        <end position="141"/>
    </location>
</feature>
<dbReference type="EMBL" id="GG662770">
    <property type="protein sequence ID" value="EAR91610.2"/>
    <property type="molecule type" value="Genomic_DNA"/>
</dbReference>
<evidence type="ECO:0000256" key="2">
    <source>
        <dbReference type="ARBA" id="ARBA00013242"/>
    </source>
</evidence>
<dbReference type="InterPro" id="IPR004131">
    <property type="entry name" value="PPase-energised_H-pump"/>
</dbReference>
<dbReference type="InParanoid" id="Q233H0"/>
<keyword evidence="7 10" id="KW-1133">Transmembrane helix</keyword>
<feature type="transmembrane region" description="Helical" evidence="10">
    <location>
        <begin position="721"/>
        <end position="739"/>
    </location>
</feature>
<evidence type="ECO:0000256" key="10">
    <source>
        <dbReference type="SAM" id="Phobius"/>
    </source>
</evidence>
<evidence type="ECO:0000256" key="1">
    <source>
        <dbReference type="ARBA" id="ARBA00004127"/>
    </source>
</evidence>
<dbReference type="KEGG" id="tet:TTHERM_00392790"/>
<evidence type="ECO:0000256" key="5">
    <source>
        <dbReference type="ARBA" id="ARBA00022842"/>
    </source>
</evidence>
<dbReference type="GO" id="GO:0004427">
    <property type="term" value="F:inorganic diphosphate phosphatase activity"/>
    <property type="evidence" value="ECO:0007669"/>
    <property type="project" value="InterPro"/>
</dbReference>
<dbReference type="OrthoDB" id="10606437at2759"/>
<dbReference type="RefSeq" id="XP_001011855.2">
    <property type="nucleotide sequence ID" value="XM_001011855.3"/>
</dbReference>
<keyword evidence="8" id="KW-0406">Ion transport</keyword>
<proteinExistence type="predicted"/>
<dbReference type="HOGENOM" id="CLU_359238_0_0_1"/>
<feature type="transmembrane region" description="Helical" evidence="10">
    <location>
        <begin position="162"/>
        <end position="185"/>
    </location>
</feature>
<evidence type="ECO:0000256" key="8">
    <source>
        <dbReference type="ARBA" id="ARBA00023065"/>
    </source>
</evidence>
<accession>Q233H0</accession>
<dbReference type="EC" id="7.1.3.1" evidence="2"/>
<sequence length="780" mass="86975">MIDSDTAVLTTIIFSVICLIYSIVMAFVKNFFGNVAEDYKKLKTGQVGGTFADREALLVIQTLGADQRALSFQDSCKRLLKESLFLFTYQSISMLIVATIFCLTFIIWFSLDGQYLWLFLPFLIGLLITSLCTFLVILLTSQSRARVLFTAQDDKEVTFSEGYIMNNSITTGILSIFILTLLLVIPKFEKWYFEDYDQKKYQQNFYFNSLSFSLGVCLASLFYRDLGGNLSKGISIGSTQIDEQLKDIGTPDAASAHNNLKYGEIIGNYFSHNVTSTLDLISLISTLIVATNLLSTGKDDTDNTTFNLLVYLMSLNVLITFVVSWISKFASDKFQLQPTSSFIAKQIRIQYIVINIISFILLFFLPSELVPTKISIGKDGTKNPSFFDSDISEGDLIWCLQIGQVISFLIILFYEVWTSYGFSLVRRVSKQFRTTSFSYGVAYAESQSNVATCIIVFILAFTVYFAYYFGGVFGLNWITIGILQSAPLLLGVCFFSLATSDSVTTAGLNGLEQFCTRLRLINWATNNFSSLIQLLNIAGNFFANLLIIASIVQITKQQASAIFNGGILVGFLIGCSMIQLISYVNTLGIQHLASKMVDESNNFRVKVSQSHFENLNKLILSTFTPSFYTVLLNLIIVVSYIMFTAMILGTSATIGFTIGLTLFGLISSLRQLIVGYSLKNAQNYIDQSNLIGQNELKQSTTSSKDSGYIAQALYQIPGTGLYNYINLALMIFILGAQVFQNYGYFDNYMAKNSSELSGSTTNWYLDSSDSSSDVKTKKLF</sequence>
<evidence type="ECO:0000256" key="4">
    <source>
        <dbReference type="ARBA" id="ARBA00022692"/>
    </source>
</evidence>
<feature type="transmembrane region" description="Helical" evidence="10">
    <location>
        <begin position="12"/>
        <end position="32"/>
    </location>
</feature>
<dbReference type="PANTHER" id="PTHR31998">
    <property type="entry name" value="K(+)-INSENSITIVE PYROPHOSPHATE-ENERGIZED PROTON PUMP"/>
    <property type="match status" value="1"/>
</dbReference>
<dbReference type="Pfam" id="PF03030">
    <property type="entry name" value="H_PPase"/>
    <property type="match status" value="1"/>
</dbReference>
<dbReference type="OMA" id="VDIWFID"/>
<keyword evidence="5" id="KW-0460">Magnesium</keyword>
<organism evidence="11 12">
    <name type="scientific">Tetrahymena thermophila (strain SB210)</name>
    <dbReference type="NCBI Taxonomy" id="312017"/>
    <lineage>
        <taxon>Eukaryota</taxon>
        <taxon>Sar</taxon>
        <taxon>Alveolata</taxon>
        <taxon>Ciliophora</taxon>
        <taxon>Intramacronucleata</taxon>
        <taxon>Oligohymenophorea</taxon>
        <taxon>Hymenostomatida</taxon>
        <taxon>Tetrahymenina</taxon>
        <taxon>Tetrahymenidae</taxon>
        <taxon>Tetrahymena</taxon>
    </lineage>
</organism>
<evidence type="ECO:0000256" key="7">
    <source>
        <dbReference type="ARBA" id="ARBA00022989"/>
    </source>
</evidence>
<feature type="transmembrane region" description="Helical" evidence="10">
    <location>
        <begin position="534"/>
        <end position="555"/>
    </location>
</feature>
<feature type="transmembrane region" description="Helical" evidence="10">
    <location>
        <begin position="654"/>
        <end position="673"/>
    </location>
</feature>
<feature type="transmembrane region" description="Helical" evidence="10">
    <location>
        <begin position="205"/>
        <end position="223"/>
    </location>
</feature>
<feature type="transmembrane region" description="Helical" evidence="10">
    <location>
        <begin position="278"/>
        <end position="296"/>
    </location>
</feature>
<dbReference type="Proteomes" id="UP000009168">
    <property type="component" value="Unassembled WGS sequence"/>
</dbReference>
<keyword evidence="9 10" id="KW-0472">Membrane</keyword>
<evidence type="ECO:0000313" key="12">
    <source>
        <dbReference type="Proteomes" id="UP000009168"/>
    </source>
</evidence>
<keyword evidence="4 10" id="KW-0812">Transmembrane</keyword>
<feature type="transmembrane region" description="Helical" evidence="10">
    <location>
        <begin position="627"/>
        <end position="648"/>
    </location>
</feature>
<keyword evidence="3" id="KW-0813">Transport</keyword>
<protein>
    <recommendedName>
        <fullName evidence="2">H(+)-exporting diphosphatase</fullName>
        <ecNumber evidence="2">7.1.3.1</ecNumber>
    </recommendedName>
</protein>
<evidence type="ECO:0000256" key="6">
    <source>
        <dbReference type="ARBA" id="ARBA00022967"/>
    </source>
</evidence>
<feature type="transmembrane region" description="Helical" evidence="10">
    <location>
        <begin position="84"/>
        <end position="109"/>
    </location>
</feature>
<evidence type="ECO:0000256" key="9">
    <source>
        <dbReference type="ARBA" id="ARBA00023136"/>
    </source>
</evidence>
<dbReference type="GO" id="GO:0016020">
    <property type="term" value="C:membrane"/>
    <property type="evidence" value="ECO:0007669"/>
    <property type="project" value="InterPro"/>
</dbReference>
<feature type="transmembrane region" description="Helical" evidence="10">
    <location>
        <begin position="475"/>
        <end position="498"/>
    </location>
</feature>
<evidence type="ECO:0000256" key="3">
    <source>
        <dbReference type="ARBA" id="ARBA00022448"/>
    </source>
</evidence>